<dbReference type="AlphaFoldDB" id="A0A2D3VJT9"/>
<dbReference type="PANTHER" id="PTHR38119">
    <property type="entry name" value="BTB DOMAIN-CONTAINING PROTEIN-RELATED"/>
    <property type="match status" value="1"/>
</dbReference>
<name>A0A2D3VJT9_9PEZI</name>
<organism evidence="1 2">
    <name type="scientific">Ramularia collo-cygni</name>
    <dbReference type="NCBI Taxonomy" id="112498"/>
    <lineage>
        <taxon>Eukaryota</taxon>
        <taxon>Fungi</taxon>
        <taxon>Dikarya</taxon>
        <taxon>Ascomycota</taxon>
        <taxon>Pezizomycotina</taxon>
        <taxon>Dothideomycetes</taxon>
        <taxon>Dothideomycetidae</taxon>
        <taxon>Mycosphaerellales</taxon>
        <taxon>Mycosphaerellaceae</taxon>
        <taxon>Ramularia</taxon>
    </lineage>
</organism>
<sequence length="278" mass="31596">MPSDPILLLPTRLMVFLHYQLKETLWEAISADAARWLLLAIQLENGMIFKEAYIHIAGCYPAWPWSVSQSSFSTDLLESVEIKSSQLTDKRRQIDFKLMLLTIACSENPGDPSSSLLPASATLNSTTWIVVNIWRDWVVNHLAALEDDTDGRATPTALCTHPDDGECLTVAGFYRRIDQHQYLAPDVVLRDWNRVNFRHTDRSNWKECVEDNLHHLKNAARDLVAPLVETNTNFKGIVDYLTCVEFDEEHLPWGMEEVKVKEAKIEEDGKDSVMGGVL</sequence>
<gene>
    <name evidence="1" type="ORF">RCC_07085</name>
</gene>
<dbReference type="STRING" id="112498.A0A2D3VJT9"/>
<evidence type="ECO:0000313" key="1">
    <source>
        <dbReference type="EMBL" id="CZT21223.1"/>
    </source>
</evidence>
<dbReference type="PANTHER" id="PTHR38119:SF1">
    <property type="entry name" value="BTB DOMAIN-CONTAINING PROTEIN"/>
    <property type="match status" value="1"/>
</dbReference>
<proteinExistence type="predicted"/>
<reference evidence="1 2" key="1">
    <citation type="submission" date="2016-03" db="EMBL/GenBank/DDBJ databases">
        <authorList>
            <person name="Ploux O."/>
        </authorList>
    </citation>
    <scope>NUCLEOTIDE SEQUENCE [LARGE SCALE GENOMIC DNA]</scope>
    <source>
        <strain evidence="1 2">URUG2</strain>
    </source>
</reference>
<keyword evidence="2" id="KW-1185">Reference proteome</keyword>
<accession>A0A2D3VJT9</accession>
<dbReference type="Proteomes" id="UP000225277">
    <property type="component" value="Unassembled WGS sequence"/>
</dbReference>
<protein>
    <submittedName>
        <fullName evidence="1">Uncharacterized protein</fullName>
    </submittedName>
</protein>
<evidence type="ECO:0000313" key="2">
    <source>
        <dbReference type="Proteomes" id="UP000225277"/>
    </source>
</evidence>
<dbReference type="OrthoDB" id="5280838at2759"/>
<dbReference type="EMBL" id="FJUY01000011">
    <property type="protein sequence ID" value="CZT21223.1"/>
    <property type="molecule type" value="Genomic_DNA"/>
</dbReference>
<feature type="unsure residue" description="D or N" evidence="1">
    <location>
        <position position="268"/>
    </location>
</feature>